<feature type="coiled-coil region" evidence="3">
    <location>
        <begin position="1246"/>
        <end position="1312"/>
    </location>
</feature>
<dbReference type="SUPFAM" id="SSF52540">
    <property type="entry name" value="P-loop containing nucleoside triphosphate hydrolases"/>
    <property type="match status" value="2"/>
</dbReference>
<dbReference type="Gene3D" id="3.40.50.300">
    <property type="entry name" value="P-loop containing nucleotide triphosphate hydrolases"/>
    <property type="match status" value="2"/>
</dbReference>
<dbReference type="GO" id="GO:0043138">
    <property type="term" value="F:3'-5' DNA helicase activity"/>
    <property type="evidence" value="ECO:0007669"/>
    <property type="project" value="TreeGrafter"/>
</dbReference>
<reference evidence="6 7" key="1">
    <citation type="submission" date="2018-03" db="EMBL/GenBank/DDBJ databases">
        <title>Draft Genome Sequences of the Obligatory Marine Myxobacteria Enhygromyxa salina SWB005.</title>
        <authorList>
            <person name="Poehlein A."/>
            <person name="Moghaddam J.A."/>
            <person name="Harms H."/>
            <person name="Alanjari M."/>
            <person name="Koenig G.M."/>
            <person name="Daniel R."/>
            <person name="Schaeberle T.F."/>
        </authorList>
    </citation>
    <scope>NUCLEOTIDE SEQUENCE [LARGE SCALE GENOMIC DNA]</scope>
    <source>
        <strain evidence="6 7">SWB005</strain>
    </source>
</reference>
<protein>
    <submittedName>
        <fullName evidence="6">Putative ATP-dependent helicase Lhr</fullName>
    </submittedName>
</protein>
<keyword evidence="7" id="KW-1185">Reference proteome</keyword>
<dbReference type="Pfam" id="PF00270">
    <property type="entry name" value="DEAD"/>
    <property type="match status" value="1"/>
</dbReference>
<proteinExistence type="predicted"/>
<dbReference type="InterPro" id="IPR018973">
    <property type="entry name" value="MZB"/>
</dbReference>
<dbReference type="RefSeq" id="WP_106395477.1">
    <property type="nucleotide sequence ID" value="NZ_PVNK01000275.1"/>
</dbReference>
<dbReference type="Pfam" id="PF00271">
    <property type="entry name" value="Helicase_C"/>
    <property type="match status" value="1"/>
</dbReference>
<dbReference type="OrthoDB" id="9815222at2"/>
<keyword evidence="1" id="KW-0547">Nucleotide-binding</keyword>
<name>A0A2S9XD74_9BACT</name>
<dbReference type="SMART" id="SM00487">
    <property type="entry name" value="DEXDc"/>
    <property type="match status" value="1"/>
</dbReference>
<keyword evidence="6" id="KW-0378">Hydrolase</keyword>
<keyword evidence="6" id="KW-0347">Helicase</keyword>
<dbReference type="InterPro" id="IPR027417">
    <property type="entry name" value="P-loop_NTPase"/>
</dbReference>
<dbReference type="SMART" id="SM00490">
    <property type="entry name" value="HELICc"/>
    <property type="match status" value="1"/>
</dbReference>
<dbReference type="PROSITE" id="PS51192">
    <property type="entry name" value="HELICASE_ATP_BIND_1"/>
    <property type="match status" value="1"/>
</dbReference>
<keyword evidence="3" id="KW-0175">Coiled coil</keyword>
<dbReference type="GO" id="GO:0005524">
    <property type="term" value="F:ATP binding"/>
    <property type="evidence" value="ECO:0007669"/>
    <property type="project" value="UniProtKB-KW"/>
</dbReference>
<sequence>MLPSVVATSLKSTIRDYLRTTFSLRDKAYERALLAHLEDPSEGMFRGPYLDLRLPFRSGDPAEVPLRIKPAFKPHAHQLVAWQRLSSADKSPRSTLVATGTGSGKTECFLFPLLDHCYRHRDQKGIKAIILYPMNALASDQAERFAREIHNWPAGGAPELRGQIRAGLYVGGDGSHPVADEHHLVDMRAHLREDPPHILLTNYRMLDFLLLRPEDGELWKHNDEPKTLQYLVLDELHTYDGAQGTDVAFLIRRLKQRLHVPKGHLCCIGTSATIGAGGAGGGGEGQEGKAALLRFAQDVFDEPFDDESIVVEDRLTIRETFDESPDPSLGDASTATREQLDPETYACPEDYLDAQAQLWLGAPSPDRSPRWIPDTSASTDEREAAQVALGELLARHQYLRELLAALGARGISGPRSWREVVEALPEDEAFEAREPDEQWLVLSSFLALVSHARRREGERVVPFLTLQLQLWMRELRRLLRRVPRTPGEPPRFAWHDNLEARKNVRHAVQVHCRECGDVGLGAVQVEGKDELILAPERVGEAYLRGSDTARYLRPGGSPDDRDGQGRLFQQYLCPATAHLGLKDEARALDEDDDGNETPIPPLPVSVHGDLSDEGHRFLRRCPVCGSDDALSIIGSRAASLSSVAISNLYLSPYNNDPKLLAFTDSVQDASHRASFFAGRTFRFVMRTAMQAVLEASDEDLSMDGFVDRMLDYWGARLEADDPARAGKLAATLLPPDLRDDPEYQGLVKAVADPKRKPSAKQRRHVDSILRQRLSWEVAREFGLGVVIGRSLDRTVCATATPDVEALDRASASLHTWLLETRPVAMKGAGPSQADTRHFLDGLIERLRARGAVHDKLLEKYVEHGNRFFLSRRKNPYLSRFGPRSRYPLFAYHGSQHKLFEPLLSPPKRLSWYRDWCARSLRLETRDGGINDVLLEGVRRLAEVGLVETRATRGPAKTDPKASGLAPAKLMLTRAVELVGCPTCGRARTVASAALPRWTGSRCMTYRCEGQYQRVDASEARESYYRKIFRDGRIRRVFAAEHTGLLKRDDREALETEFKRGLRPDAPNLLTCTPTLEMGIDIGDLSAVMLCSVPPLPANYLQRVGRAGRKTGNALILTIANARPHDRYFYEEPEQMMRGRVDPPACFLDAPEMLSRQLVAHALDCWARDAQGQFIPRRMGLLLGPANKGFPHTFYEFYDEHLLEIGANFFKAYARDTQLHPAWKKIREDLHTQILERQVPARIKAAFEEVERERAGLRKRREALRQRKAALEADPGLAIAHPDDPTNSATHEIADIDEALRAYARQLDALSDKYPLNVLTDKGVLPNYAFPEPGVTLRATLFGVRDPDQAETETKTATKAKRARQKAEYLRPARAAIREFAPFNSFYAEGRKIEITQLDLGSKQAPTVETWRFCAKCSHSALETESPAQVDASCPVCHDLSWKDQGQLRRLIEFRKAWSTTSVLEASTADESDERAQESYRLVELIEAEPGTALGQARLIEVDDFVFGYELMPRATLREINFGRAWEVGVATAIGGQDIDQHGFVVCSLCGRAQEPGEGARPAHLPWCKVRTSGEPERFEQVGLYRHNTSEAIKILLPVADHEVSEIVNSFRAALELGFRKKFGGQPMHLQVTTMSEPSGDTRRRFLVIYDTVPGGTGYLSELWRHGQLFEVMRLAIEAMRRCRCVSMDGRDGCYRCVYAHQHQRDLASISRARAVELFETVVANQQESKTVISLSDVNLDSVLESELERRFVTALRAAAQARGWRWADTVHQGKQSWRITVSEELAWDVRPQVNVGPREGVSVASKPDFVLVPVGRETRRVAVFTDGFAYHVQPDAAVSRVEDDICKRRALLNTSDGLAPSERYWVWSLTWADIKTALEGGEGVESLLAEVDTRSFAKLAEVLTTPGGPSPERELGALESFALLLRWLAAPDEQLFGLTGLCLGLSTLKLTEQRSAAAVAAARAALRDAHELPTTTALASEAGGGRFASWRNKGHAHLLCAVTLEALAATDYGQLELSLRLFDTPAQRRAEGFGADWRAFLHAWNLLQFRDLHVTSTERLIAAEGAPEEHAVAAAPEAVSASVTDEIAGLRAELATLASEFSECLGLFRQLSERELPAPEEPVDEFLLGGREDDVDLIWPELRVALLSDASDEDRRRFRTHGWELFDPIGDDPSAIVAAITSRSEQA</sequence>
<dbReference type="PANTHER" id="PTHR47957:SF3">
    <property type="entry name" value="ATP-DEPENDENT HELICASE HRQ1"/>
    <property type="match status" value="1"/>
</dbReference>
<evidence type="ECO:0000256" key="3">
    <source>
        <dbReference type="SAM" id="Coils"/>
    </source>
</evidence>
<dbReference type="GO" id="GO:0036297">
    <property type="term" value="P:interstrand cross-link repair"/>
    <property type="evidence" value="ECO:0007669"/>
    <property type="project" value="TreeGrafter"/>
</dbReference>
<dbReference type="PROSITE" id="PS51194">
    <property type="entry name" value="HELICASE_CTER"/>
    <property type="match status" value="1"/>
</dbReference>
<dbReference type="PANTHER" id="PTHR47957">
    <property type="entry name" value="ATP-DEPENDENT HELICASE HRQ1"/>
    <property type="match status" value="1"/>
</dbReference>
<dbReference type="GO" id="GO:0006289">
    <property type="term" value="P:nucleotide-excision repair"/>
    <property type="evidence" value="ECO:0007669"/>
    <property type="project" value="TreeGrafter"/>
</dbReference>
<evidence type="ECO:0000313" key="7">
    <source>
        <dbReference type="Proteomes" id="UP000237968"/>
    </source>
</evidence>
<dbReference type="Proteomes" id="UP000237968">
    <property type="component" value="Unassembled WGS sequence"/>
</dbReference>
<keyword evidence="2" id="KW-0067">ATP-binding</keyword>
<dbReference type="InterPro" id="IPR014001">
    <property type="entry name" value="Helicase_ATP-bd"/>
</dbReference>
<dbReference type="GO" id="GO:0003676">
    <property type="term" value="F:nucleic acid binding"/>
    <property type="evidence" value="ECO:0007669"/>
    <property type="project" value="InterPro"/>
</dbReference>
<evidence type="ECO:0000259" key="5">
    <source>
        <dbReference type="PROSITE" id="PS51194"/>
    </source>
</evidence>
<evidence type="ECO:0000256" key="2">
    <source>
        <dbReference type="ARBA" id="ARBA00022840"/>
    </source>
</evidence>
<evidence type="ECO:0000256" key="1">
    <source>
        <dbReference type="ARBA" id="ARBA00022741"/>
    </source>
</evidence>
<dbReference type="Pfam" id="PF09369">
    <property type="entry name" value="MZB"/>
    <property type="match status" value="1"/>
</dbReference>
<feature type="domain" description="Helicase C-terminal" evidence="5">
    <location>
        <begin position="989"/>
        <end position="1154"/>
    </location>
</feature>
<dbReference type="InterPro" id="IPR001650">
    <property type="entry name" value="Helicase_C-like"/>
</dbReference>
<dbReference type="EMBL" id="PVNK01000275">
    <property type="protein sequence ID" value="PRP90631.1"/>
    <property type="molecule type" value="Genomic_DNA"/>
</dbReference>
<organism evidence="6 7">
    <name type="scientific">Enhygromyxa salina</name>
    <dbReference type="NCBI Taxonomy" id="215803"/>
    <lineage>
        <taxon>Bacteria</taxon>
        <taxon>Pseudomonadati</taxon>
        <taxon>Myxococcota</taxon>
        <taxon>Polyangia</taxon>
        <taxon>Nannocystales</taxon>
        <taxon>Nannocystaceae</taxon>
        <taxon>Enhygromyxa</taxon>
    </lineage>
</organism>
<accession>A0A2S9XD74</accession>
<feature type="domain" description="Helicase ATP-binding" evidence="4">
    <location>
        <begin position="86"/>
        <end position="274"/>
    </location>
</feature>
<evidence type="ECO:0000259" key="4">
    <source>
        <dbReference type="PROSITE" id="PS51192"/>
    </source>
</evidence>
<dbReference type="InterPro" id="IPR011545">
    <property type="entry name" value="DEAD/DEAH_box_helicase_dom"/>
</dbReference>
<comment type="caution">
    <text evidence="6">The sequence shown here is derived from an EMBL/GenBank/DDBJ whole genome shotgun (WGS) entry which is preliminary data.</text>
</comment>
<gene>
    <name evidence="6" type="ORF">ENSA5_63020</name>
</gene>
<evidence type="ECO:0000313" key="6">
    <source>
        <dbReference type="EMBL" id="PRP90631.1"/>
    </source>
</evidence>